<accession>A0A8J3YTH8</accession>
<keyword evidence="2" id="KW-1185">Reference proteome</keyword>
<name>A0A8J3YTH8_9ACTN</name>
<dbReference type="Proteomes" id="UP000619260">
    <property type="component" value="Unassembled WGS sequence"/>
</dbReference>
<dbReference type="AlphaFoldDB" id="A0A8J3YTH8"/>
<comment type="caution">
    <text evidence="1">The sequence shown here is derived from an EMBL/GenBank/DDBJ whole genome shotgun (WGS) entry which is preliminary data.</text>
</comment>
<organism evidence="1 2">
    <name type="scientific">Virgisporangium aliadipatigenens</name>
    <dbReference type="NCBI Taxonomy" id="741659"/>
    <lineage>
        <taxon>Bacteria</taxon>
        <taxon>Bacillati</taxon>
        <taxon>Actinomycetota</taxon>
        <taxon>Actinomycetes</taxon>
        <taxon>Micromonosporales</taxon>
        <taxon>Micromonosporaceae</taxon>
        <taxon>Virgisporangium</taxon>
    </lineage>
</organism>
<evidence type="ECO:0000313" key="2">
    <source>
        <dbReference type="Proteomes" id="UP000619260"/>
    </source>
</evidence>
<reference evidence="1" key="1">
    <citation type="submission" date="2021-01" db="EMBL/GenBank/DDBJ databases">
        <title>Whole genome shotgun sequence of Virgisporangium aliadipatigenens NBRC 105644.</title>
        <authorList>
            <person name="Komaki H."/>
            <person name="Tamura T."/>
        </authorList>
    </citation>
    <scope>NUCLEOTIDE SEQUENCE</scope>
    <source>
        <strain evidence="1">NBRC 105644</strain>
    </source>
</reference>
<evidence type="ECO:0008006" key="3">
    <source>
        <dbReference type="Google" id="ProtNLM"/>
    </source>
</evidence>
<gene>
    <name evidence="1" type="ORF">Val02_84600</name>
</gene>
<dbReference type="EMBL" id="BOPF01000050">
    <property type="protein sequence ID" value="GIJ51574.1"/>
    <property type="molecule type" value="Genomic_DNA"/>
</dbReference>
<protein>
    <recommendedName>
        <fullName evidence="3">DUF4276 family protein</fullName>
    </recommendedName>
</protein>
<evidence type="ECO:0000313" key="1">
    <source>
        <dbReference type="EMBL" id="GIJ51574.1"/>
    </source>
</evidence>
<proteinExistence type="predicted"/>
<sequence>MTHRVPFLGEGTSDLGIVTHIQRLAEQCERTIRITAPDVEMLPSPDRSVAGKLASVRHLGADYDLVVVHRDADNAGRDARLHEIRSAMEAVMPGSACAPAIPVRMTEAWLVLDEAQIRSMASNPGGKMPLDIPTWKEAERIADPKTLLRDLLVTASGLTGRRRKDLANRFPRLRALLLERLDPQGPVCRLSSWQRFEEDVTAGLAALP</sequence>